<reference evidence="2" key="1">
    <citation type="submission" date="2016-11" db="UniProtKB">
        <authorList>
            <consortium name="WormBaseParasite"/>
        </authorList>
    </citation>
    <scope>IDENTIFICATION</scope>
    <source>
        <strain evidence="2">KR3021</strain>
    </source>
</reference>
<dbReference type="Proteomes" id="UP000095286">
    <property type="component" value="Unplaced"/>
</dbReference>
<evidence type="ECO:0000313" key="2">
    <source>
        <dbReference type="WBParaSite" id="RSKR_0000776600.1"/>
    </source>
</evidence>
<accession>A0AC35U5J6</accession>
<dbReference type="WBParaSite" id="RSKR_0000776600.1">
    <property type="protein sequence ID" value="RSKR_0000776600.1"/>
    <property type="gene ID" value="RSKR_0000776600"/>
</dbReference>
<organism evidence="1 2">
    <name type="scientific">Rhabditophanes sp. KR3021</name>
    <dbReference type="NCBI Taxonomy" id="114890"/>
    <lineage>
        <taxon>Eukaryota</taxon>
        <taxon>Metazoa</taxon>
        <taxon>Ecdysozoa</taxon>
        <taxon>Nematoda</taxon>
        <taxon>Chromadorea</taxon>
        <taxon>Rhabditida</taxon>
        <taxon>Tylenchina</taxon>
        <taxon>Panagrolaimomorpha</taxon>
        <taxon>Strongyloidoidea</taxon>
        <taxon>Alloionematidae</taxon>
        <taxon>Rhabditophanes</taxon>
    </lineage>
</organism>
<evidence type="ECO:0000313" key="1">
    <source>
        <dbReference type="Proteomes" id="UP000095286"/>
    </source>
</evidence>
<protein>
    <submittedName>
        <fullName evidence="2">Non-specific serine/threonine protein kinase</fullName>
    </submittedName>
</protein>
<sequence length="691" mass="79487">MTKVVPRSSSCARVFENLREQKVSTKPNPIVEPLAGKYLLGEQLGCGGFGTVHLATHVLTGGKVAIKIIDKKKHGKDMKFIETELQALKELAHQNICRMYQQVETKQYLYFIMEYCNGGEMFDYIIKKERLEESEARHFFRQLIQAMAYVHSSGYCHRDLKPENLLITDDLKLKLIDFGLCAKPNNLYTDTLKDYCGSPAYAAPELFDEKPYLGHHVDLWSMGVILYTLLCGCLPFEDESLSKLRQKVLRGMINFPPYLSQGSREILRELLTVNPRKRITMEELIIHPWITKSYMNPLKFNTIYKKDFINMEVAVEMSFFHCVTKEKILDLIKENKFDYLTATYLILLHKKENNERIALPIHHLRYPNNEEGYLDCSGMSEDELVAYGKSSKKQKTTEYKSTCERLHQHHMVYTEKYDRNSVYARAKKILGEDYMFTGSPSFKIRPDKRSESEQRNSRHHSSGSNETPVKSSRSKTDKENHRPSTLRARLPQTYKGVESIFKPISVFETPKKAPITMCAPQTEGRVSNRSRSIEHNGGATSVPNSPLAHPDARHSRVQQKTPRLKQRVFASLERKADRMINLLTPKRLRSKPSLLKQTKGMVNVSITSSNEPERVKSELRAVFEQLGLTLHENGWKLSGEKMEGDKCVMSVELEVVCIENLEYVGVKRRRLKGDGFLYKKLCEQILQLAGL</sequence>
<proteinExistence type="predicted"/>
<name>A0AC35U5J6_9BILA</name>